<organism evidence="6 7">
    <name type="scientific">Streptococcus gallolyticus</name>
    <dbReference type="NCBI Taxonomy" id="315405"/>
    <lineage>
        <taxon>Bacteria</taxon>
        <taxon>Bacillati</taxon>
        <taxon>Bacillota</taxon>
        <taxon>Bacilli</taxon>
        <taxon>Lactobacillales</taxon>
        <taxon>Streptococcaceae</taxon>
        <taxon>Streptococcus</taxon>
    </lineage>
</organism>
<reference evidence="6 7" key="1">
    <citation type="submission" date="2016-01" db="EMBL/GenBank/DDBJ databases">
        <title>Highly variable Streptococcus oralis are common among viridans streptococci isolated from primates.</title>
        <authorList>
            <person name="Denapaite D."/>
            <person name="Rieger M."/>
            <person name="Koendgen S."/>
            <person name="Brueckner R."/>
            <person name="Ochigava I."/>
            <person name="Kappeler P."/>
            <person name="Maetz-Rensing K."/>
            <person name="Leendertz F."/>
            <person name="Hakenbeck R."/>
        </authorList>
    </citation>
    <scope>NUCLEOTIDE SEQUENCE [LARGE SCALE GENOMIC DNA]</scope>
    <source>
        <strain evidence="6 7">DD03</strain>
    </source>
</reference>
<dbReference type="GO" id="GO:0003677">
    <property type="term" value="F:DNA binding"/>
    <property type="evidence" value="ECO:0007669"/>
    <property type="project" value="UniProtKB-KW"/>
</dbReference>
<name>A0A139QRI4_9STRE</name>
<keyword evidence="2" id="KW-0238">DNA-binding</keyword>
<proteinExistence type="predicted"/>
<feature type="domain" description="Cyclic nucleotide-binding" evidence="4">
    <location>
        <begin position="40"/>
        <end position="117"/>
    </location>
</feature>
<dbReference type="Proteomes" id="UP000071927">
    <property type="component" value="Unassembled WGS sequence"/>
</dbReference>
<evidence type="ECO:0000313" key="7">
    <source>
        <dbReference type="Proteomes" id="UP000071927"/>
    </source>
</evidence>
<keyword evidence="1" id="KW-0805">Transcription regulation</keyword>
<dbReference type="SUPFAM" id="SSF46785">
    <property type="entry name" value="Winged helix' DNA-binding domain"/>
    <property type="match status" value="1"/>
</dbReference>
<dbReference type="InterPro" id="IPR036390">
    <property type="entry name" value="WH_DNA-bd_sf"/>
</dbReference>
<evidence type="ECO:0008006" key="8">
    <source>
        <dbReference type="Google" id="ProtNLM"/>
    </source>
</evidence>
<dbReference type="InterPro" id="IPR014710">
    <property type="entry name" value="RmlC-like_jellyroll"/>
</dbReference>
<protein>
    <recommendedName>
        <fullName evidence="8">Crp/Fnr family transcriptional regulator</fullName>
    </recommendedName>
</protein>
<evidence type="ECO:0000259" key="4">
    <source>
        <dbReference type="Pfam" id="PF00027"/>
    </source>
</evidence>
<evidence type="ECO:0000256" key="2">
    <source>
        <dbReference type="ARBA" id="ARBA00023125"/>
    </source>
</evidence>
<evidence type="ECO:0000259" key="5">
    <source>
        <dbReference type="Pfam" id="PF13545"/>
    </source>
</evidence>
<dbReference type="EMBL" id="LQXV01000341">
    <property type="protein sequence ID" value="KXU04961.1"/>
    <property type="molecule type" value="Genomic_DNA"/>
</dbReference>
<dbReference type="Gene3D" id="2.60.120.10">
    <property type="entry name" value="Jelly Rolls"/>
    <property type="match status" value="1"/>
</dbReference>
<dbReference type="InterPro" id="IPR018490">
    <property type="entry name" value="cNMP-bd_dom_sf"/>
</dbReference>
<sequence length="223" mass="25460">MLSSEVIRISKEKILQEFYALGTRFEVPKNALINTTVCQEKITHVYLLESGIVSLSSITPQGQTIIYQYFSQPGFLNIVPLLTRFYLGYENDMTVDLTAKTACVIYRLTVETFMAKLAEPLVKDLIIQTVLADYVTVMEKIRDSGEDSTKVNLYRFITQHASQDETGAYVLDDFFTYTEIGNYLQVHEVTIARLMSELKRENIIAKQGKTLCIIDMNALERLK</sequence>
<evidence type="ECO:0000256" key="1">
    <source>
        <dbReference type="ARBA" id="ARBA00023015"/>
    </source>
</evidence>
<feature type="domain" description="HTH crp-type" evidence="5">
    <location>
        <begin position="154"/>
        <end position="222"/>
    </location>
</feature>
<dbReference type="SUPFAM" id="SSF51206">
    <property type="entry name" value="cAMP-binding domain-like"/>
    <property type="match status" value="1"/>
</dbReference>
<comment type="caution">
    <text evidence="6">The sequence shown here is derived from an EMBL/GenBank/DDBJ whole genome shotgun (WGS) entry which is preliminary data.</text>
</comment>
<evidence type="ECO:0000313" key="6">
    <source>
        <dbReference type="EMBL" id="KXU04961.1"/>
    </source>
</evidence>
<accession>A0A139QRI4</accession>
<dbReference type="InterPro" id="IPR012318">
    <property type="entry name" value="HTH_CRP"/>
</dbReference>
<dbReference type="InterPro" id="IPR000595">
    <property type="entry name" value="cNMP-bd_dom"/>
</dbReference>
<dbReference type="PATRIC" id="fig|315405.12.peg.2074"/>
<evidence type="ECO:0000256" key="3">
    <source>
        <dbReference type="ARBA" id="ARBA00023163"/>
    </source>
</evidence>
<dbReference type="Pfam" id="PF00027">
    <property type="entry name" value="cNMP_binding"/>
    <property type="match status" value="1"/>
</dbReference>
<keyword evidence="3" id="KW-0804">Transcription</keyword>
<dbReference type="Pfam" id="PF13545">
    <property type="entry name" value="HTH_Crp_2"/>
    <property type="match status" value="1"/>
</dbReference>
<gene>
    <name evidence="6" type="ORF">SGADD03_01740</name>
</gene>
<dbReference type="GO" id="GO:0006355">
    <property type="term" value="P:regulation of DNA-templated transcription"/>
    <property type="evidence" value="ECO:0007669"/>
    <property type="project" value="InterPro"/>
</dbReference>
<dbReference type="AlphaFoldDB" id="A0A139QRI4"/>